<dbReference type="Gene3D" id="3.40.50.1820">
    <property type="entry name" value="alpha/beta hydrolase"/>
    <property type="match status" value="1"/>
</dbReference>
<evidence type="ECO:0000259" key="2">
    <source>
        <dbReference type="Pfam" id="PF00561"/>
    </source>
</evidence>
<feature type="signal peptide" evidence="1">
    <location>
        <begin position="1"/>
        <end position="17"/>
    </location>
</feature>
<sequence>MKRFLLALGLMVSPALAAEPPRIVAEDLRIPSDTPGIELFLRNKRPATLTSFRPERTVLYIHGSTQPSETVFDLPIEGESWADRIAARGFDVWLVDVRGYGRSTRPASFREPAANGAPFGTTAEAVRDLGTAVDFIRSRRGIERLSLIGWSWGTIITGAYAGENPGRVASLVLIGPPWTEQGTPAASPAAPVGVWQEWTAEIGLRRLQQGVPAGEAERIFPAATRAAWEAALLESIPEAAASNPPRFRSPAGVLADGPAYWRAGRDFHDPARITAPTLIILGEWDGLAPLRQAQALFSRLRNAPVRRLVELPRASHFVLVETGRDALHREVQSFLEQD</sequence>
<keyword evidence="3" id="KW-0378">Hydrolase</keyword>
<dbReference type="InterPro" id="IPR050266">
    <property type="entry name" value="AB_hydrolase_sf"/>
</dbReference>
<keyword evidence="4" id="KW-1185">Reference proteome</keyword>
<gene>
    <name evidence="3" type="ORF">KHU32_13170</name>
</gene>
<dbReference type="InterPro" id="IPR000073">
    <property type="entry name" value="AB_hydrolase_1"/>
</dbReference>
<comment type="caution">
    <text evidence="3">The sequence shown here is derived from an EMBL/GenBank/DDBJ whole genome shotgun (WGS) entry which is preliminary data.</text>
</comment>
<organism evidence="3 4">
    <name type="scientific">Roseococcus pinisoli</name>
    <dbReference type="NCBI Taxonomy" id="2835040"/>
    <lineage>
        <taxon>Bacteria</taxon>
        <taxon>Pseudomonadati</taxon>
        <taxon>Pseudomonadota</taxon>
        <taxon>Alphaproteobacteria</taxon>
        <taxon>Acetobacterales</taxon>
        <taxon>Roseomonadaceae</taxon>
        <taxon>Roseococcus</taxon>
    </lineage>
</organism>
<name>A0ABS5QDX8_9PROT</name>
<dbReference type="EMBL" id="JAHCDA010000002">
    <property type="protein sequence ID" value="MBS7811894.1"/>
    <property type="molecule type" value="Genomic_DNA"/>
</dbReference>
<dbReference type="PANTHER" id="PTHR43798">
    <property type="entry name" value="MONOACYLGLYCEROL LIPASE"/>
    <property type="match status" value="1"/>
</dbReference>
<evidence type="ECO:0000256" key="1">
    <source>
        <dbReference type="SAM" id="SignalP"/>
    </source>
</evidence>
<dbReference type="PANTHER" id="PTHR43798:SF27">
    <property type="entry name" value="HYDROLASE ALPHA_BETA HYDROLASE FOLD FAMILY"/>
    <property type="match status" value="1"/>
</dbReference>
<dbReference type="SUPFAM" id="SSF53474">
    <property type="entry name" value="alpha/beta-Hydrolases"/>
    <property type="match status" value="1"/>
</dbReference>
<evidence type="ECO:0000313" key="3">
    <source>
        <dbReference type="EMBL" id="MBS7811894.1"/>
    </source>
</evidence>
<dbReference type="Pfam" id="PF00561">
    <property type="entry name" value="Abhydrolase_1"/>
    <property type="match status" value="1"/>
</dbReference>
<reference evidence="3 4" key="1">
    <citation type="submission" date="2021-05" db="EMBL/GenBank/DDBJ databases">
        <title>Roseococcus sp. XZZS9, whole genome shotgun sequencing project.</title>
        <authorList>
            <person name="Zhao G."/>
            <person name="Shen L."/>
        </authorList>
    </citation>
    <scope>NUCLEOTIDE SEQUENCE [LARGE SCALE GENOMIC DNA]</scope>
    <source>
        <strain evidence="3 4">XZZS9</strain>
    </source>
</reference>
<protein>
    <submittedName>
        <fullName evidence="3">Alpha/beta hydrolase</fullName>
    </submittedName>
</protein>
<accession>A0ABS5QDX8</accession>
<proteinExistence type="predicted"/>
<dbReference type="RefSeq" id="WP_213670539.1">
    <property type="nucleotide sequence ID" value="NZ_JAHCDA010000002.1"/>
</dbReference>
<dbReference type="Proteomes" id="UP000766336">
    <property type="component" value="Unassembled WGS sequence"/>
</dbReference>
<feature type="chain" id="PRO_5047212525" evidence="1">
    <location>
        <begin position="18"/>
        <end position="338"/>
    </location>
</feature>
<keyword evidence="1" id="KW-0732">Signal</keyword>
<feature type="domain" description="AB hydrolase-1" evidence="2">
    <location>
        <begin position="57"/>
        <end position="321"/>
    </location>
</feature>
<evidence type="ECO:0000313" key="4">
    <source>
        <dbReference type="Proteomes" id="UP000766336"/>
    </source>
</evidence>
<dbReference type="GO" id="GO:0016787">
    <property type="term" value="F:hydrolase activity"/>
    <property type="evidence" value="ECO:0007669"/>
    <property type="project" value="UniProtKB-KW"/>
</dbReference>
<dbReference type="InterPro" id="IPR029058">
    <property type="entry name" value="AB_hydrolase_fold"/>
</dbReference>